<evidence type="ECO:0000259" key="16">
    <source>
        <dbReference type="PROSITE" id="PS51192"/>
    </source>
</evidence>
<evidence type="ECO:0000256" key="6">
    <source>
        <dbReference type="ARBA" id="ARBA00022741"/>
    </source>
</evidence>
<dbReference type="Pfam" id="PF08148">
    <property type="entry name" value="DSHCT"/>
    <property type="match status" value="1"/>
</dbReference>
<keyword evidence="7" id="KW-0378">Hydrolase</keyword>
<evidence type="ECO:0000256" key="9">
    <source>
        <dbReference type="ARBA" id="ARBA00022840"/>
    </source>
</evidence>
<dbReference type="InterPro" id="IPR012961">
    <property type="entry name" value="Ski2/MTR4_C"/>
</dbReference>
<dbReference type="InterPro" id="IPR001650">
    <property type="entry name" value="Helicase_C-like"/>
</dbReference>
<dbReference type="Pfam" id="PF17911">
    <property type="entry name" value="Ski2_N"/>
    <property type="match status" value="1"/>
</dbReference>
<dbReference type="FunFam" id="1.10.3380.30:FF:000001">
    <property type="entry name" value="Ski2 ATP-dependent RNA helicase"/>
    <property type="match status" value="1"/>
</dbReference>
<organism evidence="18 19">
    <name type="scientific">Clarias magur</name>
    <name type="common">Asian catfish</name>
    <name type="synonym">Macropteronotus magur</name>
    <dbReference type="NCBI Taxonomy" id="1594786"/>
    <lineage>
        <taxon>Eukaryota</taxon>
        <taxon>Metazoa</taxon>
        <taxon>Chordata</taxon>
        <taxon>Craniata</taxon>
        <taxon>Vertebrata</taxon>
        <taxon>Euteleostomi</taxon>
        <taxon>Actinopterygii</taxon>
        <taxon>Neopterygii</taxon>
        <taxon>Teleostei</taxon>
        <taxon>Ostariophysi</taxon>
        <taxon>Siluriformes</taxon>
        <taxon>Clariidae</taxon>
        <taxon>Clarias</taxon>
    </lineage>
</organism>
<dbReference type="FunFam" id="3.40.50.300:FF:000354">
    <property type="entry name" value="ATP-dependent RNA helicase SKI2"/>
    <property type="match status" value="1"/>
</dbReference>
<gene>
    <name evidence="18" type="primary">skiv2l</name>
    <name evidence="18" type="ORF">DAT39_012193</name>
</gene>
<evidence type="ECO:0000256" key="10">
    <source>
        <dbReference type="ARBA" id="ARBA00022884"/>
    </source>
</evidence>
<name>A0A8J4U1N4_CLAMG</name>
<dbReference type="GO" id="GO:0055087">
    <property type="term" value="C:Ski complex"/>
    <property type="evidence" value="ECO:0007669"/>
    <property type="project" value="TreeGrafter"/>
</dbReference>
<evidence type="ECO:0000256" key="2">
    <source>
        <dbReference type="ARBA" id="ARBA00004496"/>
    </source>
</evidence>
<comment type="catalytic activity">
    <reaction evidence="13">
        <text>ATP + H2O = ADP + phosphate + H(+)</text>
        <dbReference type="Rhea" id="RHEA:13065"/>
        <dbReference type="ChEBI" id="CHEBI:15377"/>
        <dbReference type="ChEBI" id="CHEBI:15378"/>
        <dbReference type="ChEBI" id="CHEBI:30616"/>
        <dbReference type="ChEBI" id="CHEBI:43474"/>
        <dbReference type="ChEBI" id="CHEBI:456216"/>
        <dbReference type="EC" id="3.6.4.13"/>
    </reaction>
</comment>
<evidence type="ECO:0000256" key="4">
    <source>
        <dbReference type="ARBA" id="ARBA00022490"/>
    </source>
</evidence>
<keyword evidence="9" id="KW-0067">ATP-binding</keyword>
<dbReference type="Pfam" id="PF04505">
    <property type="entry name" value="CD225"/>
    <property type="match status" value="1"/>
</dbReference>
<dbReference type="InterPro" id="IPR027417">
    <property type="entry name" value="P-loop_NTPase"/>
</dbReference>
<evidence type="ECO:0000256" key="8">
    <source>
        <dbReference type="ARBA" id="ARBA00022806"/>
    </source>
</evidence>
<keyword evidence="19" id="KW-1185">Reference proteome</keyword>
<sequence>MEKIDLPAPGPDDLPLSLLEMGCSGKFEVLTHPQCAHTPFPPQSTLPHGLPPFCVDLKMEVEKRFLQDPAWMPIHDTTDAFQKFLKLTKRDRQVDSLLQCSLSPLHSGLSVVRDPTTGMLLDFTEVLMEHTGLSAKNSLSMQRQPGPPSESLRGSNTNYPFLPGGMEELTLEQIKKKSELEEDIDFENDLLTVPPGLKAGMNFSNKDAKTTKGDVNLLSLLSTFDDVIESVPEEKARGSGGAEEAKLHRTNSLEDLGIKDTVPSTATAPTPAGASSPSKKDGGTLKSRTEEKERKWAVHVDISSPCEDFYKRIPDPAFKYPFELDVFQKQAILRLEAHDSVFVAAHTSAGKTVVAEYAIALSQKHMTRTIYTSPIKALSNQKFRDFKNTFGDVGLLTGDVQINPEASCLIMTTEILRSMLYNGSEVIRDLEWVIFDEVHYINDAERGVVWEEVLIMLPEHVSIILLSATVPNAVEFSEWIGRIKKRPIYVISTVKRPVPLEHYLYTGNSTKTQKELFLLLDATGSFLTKGYYAAVEAKKERTSKHAQSFGTKKVPQSTTPNQDRAVWQTLLHFLSARQQTPVVAFTFSRTRCDDNARSLTSLDLTNSVEKNEIHSFFHKSLSRLRGGDRQLPQILLMRDLLKRGVAVHHSGILPILKEVIEMLFSKGLVKVLFATETFAMGVNMPARTVVFDSIRKHDGTGFRNLHPGEYIQMAGRAGRRGLDATGTVIILCKTGVHEMADLHTMMLGKPTLLQSQFRLTYTMILNLLRVEALRVTDMMRRSFSESHRDTQANERRIVELKRELSSLPPLDTEGQLSDLLSYYHTLTELRISTEALQQAVMESVNGMKALSVGRVIVVNNAQHFNALAVLLQVSTDSVNRTFTALIICEKGNEEAAGPGPNNRAFTHLHNSSLFIPEGPCSHTVQKLKPQDISSITVKTLKVIPERIIDNYNKRQQPRFRMDPPGQAISTATQELLRLAEANPGGVATLDPVNDLHLKGVDVVEGAIRQRVLQESLTDFHCTHSPTFTEQFARVQERMKLQEELDKLLFLISDQSLTLLPEYHQRIKVLEALNYIDGSGAVQLKGRVACQISSHELLLTELLFENTLSPLAPEESAALLSCLVFTQNTQVEPHIPNTIQEAIDRVLCVAQRIGELQRDCGLAQTAEDFVAQFKFGLTEVVYCWARGMPFAEIAQLTDVQEGTVVRCIQRLDEVLKENSMCYGTSQGTVHRTNCAPIVYQWYLPQPDCFCPTAGLEEAAGRQPMTQPLNQMAPPPYLPSQDPNMPPHPPPPGCGPQPNYPPPPPPPGSEGYLQETQFPPGNPPPQAAPNGYTVQTHGPGGSVPHPPMGYLQLGYPLQLQPCAAYVPVYPIGTGGQPYMPNGTPHAGVAPGQVPMQMPPGVALMEPRRPPHDYLPIAVLTTICCFWPTGIIAIIKAVQ</sequence>
<evidence type="ECO:0000256" key="7">
    <source>
        <dbReference type="ARBA" id="ARBA00022801"/>
    </source>
</evidence>
<dbReference type="CDD" id="cd18795">
    <property type="entry name" value="SF2_C_Ski2"/>
    <property type="match status" value="1"/>
</dbReference>
<dbReference type="OrthoDB" id="64767at2759"/>
<dbReference type="InterPro" id="IPR007593">
    <property type="entry name" value="CD225/Dispanin_fam"/>
</dbReference>
<feature type="compositionally biased region" description="Polar residues" evidence="14">
    <location>
        <begin position="134"/>
        <end position="143"/>
    </location>
</feature>
<dbReference type="Pfam" id="PF13234">
    <property type="entry name" value="MTR4_beta-barrel"/>
    <property type="match status" value="1"/>
</dbReference>
<feature type="region of interest" description="Disordered" evidence="14">
    <location>
        <begin position="232"/>
        <end position="290"/>
    </location>
</feature>
<keyword evidence="6" id="KW-0547">Nucleotide-binding</keyword>
<dbReference type="InterPro" id="IPR025696">
    <property type="entry name" value="Beta-barrel_MTR4"/>
</dbReference>
<evidence type="ECO:0000313" key="19">
    <source>
        <dbReference type="Proteomes" id="UP000727407"/>
    </source>
</evidence>
<dbReference type="Proteomes" id="UP000727407">
    <property type="component" value="Unassembled WGS sequence"/>
</dbReference>
<keyword evidence="5 15" id="KW-0812">Transmembrane</keyword>
<dbReference type="GO" id="GO:0003724">
    <property type="term" value="F:RNA helicase activity"/>
    <property type="evidence" value="ECO:0007669"/>
    <property type="project" value="UniProtKB-EC"/>
</dbReference>
<dbReference type="GO" id="GO:0070478">
    <property type="term" value="P:nuclear-transcribed mRNA catabolic process, 3'-5' exonucleolytic nonsense-mediated decay"/>
    <property type="evidence" value="ECO:0007669"/>
    <property type="project" value="TreeGrafter"/>
</dbReference>
<evidence type="ECO:0000256" key="11">
    <source>
        <dbReference type="ARBA" id="ARBA00022989"/>
    </source>
</evidence>
<keyword evidence="11 15" id="KW-1133">Transmembrane helix</keyword>
<keyword evidence="10" id="KW-0694">RNA-binding</keyword>
<dbReference type="SMART" id="SM00490">
    <property type="entry name" value="HELICc"/>
    <property type="match status" value="1"/>
</dbReference>
<dbReference type="Pfam" id="PF00270">
    <property type="entry name" value="DEAD"/>
    <property type="match status" value="1"/>
</dbReference>
<comment type="caution">
    <text evidence="18">The sequence shown here is derived from an EMBL/GenBank/DDBJ whole genome shotgun (WGS) entry which is preliminary data.</text>
</comment>
<evidence type="ECO:0000259" key="17">
    <source>
        <dbReference type="PROSITE" id="PS51194"/>
    </source>
</evidence>
<feature type="compositionally biased region" description="Pro residues" evidence="14">
    <location>
        <begin position="1271"/>
        <end position="1306"/>
    </location>
</feature>
<feature type="region of interest" description="Disordered" evidence="14">
    <location>
        <begin position="134"/>
        <end position="159"/>
    </location>
</feature>
<evidence type="ECO:0000256" key="14">
    <source>
        <dbReference type="SAM" id="MobiDB-lite"/>
    </source>
</evidence>
<evidence type="ECO:0000256" key="12">
    <source>
        <dbReference type="ARBA" id="ARBA00023136"/>
    </source>
</evidence>
<dbReference type="GO" id="GO:0005524">
    <property type="term" value="F:ATP binding"/>
    <property type="evidence" value="ECO:0007669"/>
    <property type="project" value="UniProtKB-KW"/>
</dbReference>
<dbReference type="PROSITE" id="PS51192">
    <property type="entry name" value="HELICASE_ATP_BIND_1"/>
    <property type="match status" value="1"/>
</dbReference>
<reference evidence="18" key="1">
    <citation type="submission" date="2020-07" db="EMBL/GenBank/DDBJ databases">
        <title>Clarias magur genome sequencing, assembly and annotation.</title>
        <authorList>
            <person name="Kushwaha B."/>
            <person name="Kumar R."/>
            <person name="Das P."/>
            <person name="Joshi C.G."/>
            <person name="Kumar D."/>
            <person name="Nagpure N.S."/>
            <person name="Pandey M."/>
            <person name="Agarwal S."/>
            <person name="Srivastava S."/>
            <person name="Singh M."/>
            <person name="Sahoo L."/>
            <person name="Jayasankar P."/>
            <person name="Meher P.K."/>
            <person name="Koringa P.G."/>
            <person name="Iquebal M.A."/>
            <person name="Das S.P."/>
            <person name="Bit A."/>
            <person name="Patnaik S."/>
            <person name="Patel N."/>
            <person name="Shah T.M."/>
            <person name="Hinsu A."/>
            <person name="Jena J.K."/>
        </authorList>
    </citation>
    <scope>NUCLEOTIDE SEQUENCE</scope>
    <source>
        <strain evidence="18">CIFAMagur01</strain>
        <tissue evidence="18">Testis</tissue>
    </source>
</reference>
<protein>
    <submittedName>
        <fullName evidence="18">Helicase SKI2W</fullName>
    </submittedName>
</protein>
<dbReference type="PANTHER" id="PTHR12131:SF1">
    <property type="entry name" value="ATP-DEPENDENT RNA HELICASE SUPV3L1, MITOCHONDRIAL-RELATED"/>
    <property type="match status" value="1"/>
</dbReference>
<evidence type="ECO:0000256" key="3">
    <source>
        <dbReference type="ARBA" id="ARBA00006843"/>
    </source>
</evidence>
<dbReference type="Gene3D" id="1.10.3380.30">
    <property type="match status" value="2"/>
</dbReference>
<proteinExistence type="inferred from homology"/>
<feature type="region of interest" description="Disordered" evidence="14">
    <location>
        <begin position="1264"/>
        <end position="1343"/>
    </location>
</feature>
<evidence type="ECO:0000313" key="18">
    <source>
        <dbReference type="EMBL" id="KAF5898093.1"/>
    </source>
</evidence>
<feature type="compositionally biased region" description="Basic and acidic residues" evidence="14">
    <location>
        <begin position="232"/>
        <end position="247"/>
    </location>
</feature>
<dbReference type="GO" id="GO:0016787">
    <property type="term" value="F:hydrolase activity"/>
    <property type="evidence" value="ECO:0007669"/>
    <property type="project" value="UniProtKB-KW"/>
</dbReference>
<dbReference type="InterPro" id="IPR016438">
    <property type="entry name" value="SKI2-like"/>
</dbReference>
<dbReference type="InterPro" id="IPR040801">
    <property type="entry name" value="Ski2_N"/>
</dbReference>
<dbReference type="GO" id="GO:0003723">
    <property type="term" value="F:RNA binding"/>
    <property type="evidence" value="ECO:0007669"/>
    <property type="project" value="UniProtKB-KW"/>
</dbReference>
<dbReference type="GO" id="GO:0016020">
    <property type="term" value="C:membrane"/>
    <property type="evidence" value="ECO:0007669"/>
    <property type="project" value="UniProtKB-SubCell"/>
</dbReference>
<evidence type="ECO:0000256" key="5">
    <source>
        <dbReference type="ARBA" id="ARBA00022692"/>
    </source>
</evidence>
<keyword evidence="12 15" id="KW-0472">Membrane</keyword>
<feature type="domain" description="Helicase ATP-binding" evidence="16">
    <location>
        <begin position="332"/>
        <end position="488"/>
    </location>
</feature>
<dbReference type="SUPFAM" id="SSF52540">
    <property type="entry name" value="P-loop containing nucleoside triphosphate hydrolases"/>
    <property type="match status" value="1"/>
</dbReference>
<dbReference type="InterPro" id="IPR011545">
    <property type="entry name" value="DEAD/DEAH_box_helicase_dom"/>
</dbReference>
<feature type="transmembrane region" description="Helical" evidence="15">
    <location>
        <begin position="1411"/>
        <end position="1432"/>
    </location>
</feature>
<evidence type="ECO:0000256" key="15">
    <source>
        <dbReference type="SAM" id="Phobius"/>
    </source>
</evidence>
<dbReference type="PROSITE" id="PS51194">
    <property type="entry name" value="HELICASE_CTER"/>
    <property type="match status" value="1"/>
</dbReference>
<feature type="non-terminal residue" evidence="18">
    <location>
        <position position="1"/>
    </location>
</feature>
<dbReference type="PANTHER" id="PTHR12131">
    <property type="entry name" value="ATP-DEPENDENT RNA AND DNA HELICASE"/>
    <property type="match status" value="1"/>
</dbReference>
<accession>A0A8J4U1N4</accession>
<comment type="similarity">
    <text evidence="3">Belongs to the CD225/Dispanin family.</text>
</comment>
<evidence type="ECO:0000256" key="1">
    <source>
        <dbReference type="ARBA" id="ARBA00004370"/>
    </source>
</evidence>
<dbReference type="PIRSF" id="PIRSF005198">
    <property type="entry name" value="Antiviral_helicase_SKI2"/>
    <property type="match status" value="1"/>
</dbReference>
<dbReference type="InterPro" id="IPR014001">
    <property type="entry name" value="Helicase_ATP-bd"/>
</dbReference>
<dbReference type="Pfam" id="PF00271">
    <property type="entry name" value="Helicase_C"/>
    <property type="match status" value="1"/>
</dbReference>
<feature type="domain" description="Helicase C-terminal" evidence="17">
    <location>
        <begin position="603"/>
        <end position="768"/>
    </location>
</feature>
<dbReference type="EMBL" id="QNUK01000210">
    <property type="protein sequence ID" value="KAF5898093.1"/>
    <property type="molecule type" value="Genomic_DNA"/>
</dbReference>
<comment type="subcellular location">
    <subcellularLocation>
        <location evidence="2">Cytoplasm</location>
    </subcellularLocation>
    <subcellularLocation>
        <location evidence="1">Membrane</location>
    </subcellularLocation>
</comment>
<evidence type="ECO:0000256" key="13">
    <source>
        <dbReference type="ARBA" id="ARBA00047984"/>
    </source>
</evidence>
<dbReference type="Gene3D" id="3.40.50.300">
    <property type="entry name" value="P-loop containing nucleotide triphosphate hydrolases"/>
    <property type="match status" value="2"/>
</dbReference>
<dbReference type="SMART" id="SM00487">
    <property type="entry name" value="DEXDc"/>
    <property type="match status" value="1"/>
</dbReference>
<feature type="compositionally biased region" description="Basic and acidic residues" evidence="14">
    <location>
        <begin position="278"/>
        <end position="290"/>
    </location>
</feature>
<dbReference type="FunFam" id="3.40.50.300:FF:000447">
    <property type="entry name" value="helicase SKI2W isoform X2"/>
    <property type="match status" value="1"/>
</dbReference>
<dbReference type="SMART" id="SM01142">
    <property type="entry name" value="DSHCT"/>
    <property type="match status" value="1"/>
</dbReference>
<dbReference type="InterPro" id="IPR050699">
    <property type="entry name" value="RNA-DNA_Helicase"/>
</dbReference>
<dbReference type="CDD" id="cd18027">
    <property type="entry name" value="DEXHc_SKIV2L"/>
    <property type="match status" value="1"/>
</dbReference>
<keyword evidence="4" id="KW-0963">Cytoplasm</keyword>
<feature type="compositionally biased region" description="Low complexity" evidence="14">
    <location>
        <begin position="261"/>
        <end position="277"/>
    </location>
</feature>
<keyword evidence="8 18" id="KW-0347">Helicase</keyword>